<evidence type="ECO:0000256" key="1">
    <source>
        <dbReference type="SAM" id="MobiDB-lite"/>
    </source>
</evidence>
<sequence length="118" mass="13365">MALFVQGHFVQCSVMIEDVFMLYTNSYFIFLPFLDHSRVLLRRLGKKRYLCSPFCLNNKTAASSVNTKSRRPPKLPKLLILHKIFPLCFTANVGPPPSWKKPSPTKSKEHSKGAGNLA</sequence>
<reference evidence="2 3" key="1">
    <citation type="journal article" date="2023" name="Nucleic Acids Res.">
        <title>The hologenome of Daphnia magna reveals possible DNA methylation and microbiome-mediated evolution of the host genome.</title>
        <authorList>
            <person name="Chaturvedi A."/>
            <person name="Li X."/>
            <person name="Dhandapani V."/>
            <person name="Marshall H."/>
            <person name="Kissane S."/>
            <person name="Cuenca-Cambronero M."/>
            <person name="Asole G."/>
            <person name="Calvet F."/>
            <person name="Ruiz-Romero M."/>
            <person name="Marangio P."/>
            <person name="Guigo R."/>
            <person name="Rago D."/>
            <person name="Mirbahai L."/>
            <person name="Eastwood N."/>
            <person name="Colbourne J.K."/>
            <person name="Zhou J."/>
            <person name="Mallon E."/>
            <person name="Orsini L."/>
        </authorList>
    </citation>
    <scope>NUCLEOTIDE SEQUENCE [LARGE SCALE GENOMIC DNA]</scope>
    <source>
        <strain evidence="2">LRV0_1</strain>
    </source>
</reference>
<name>A0ABQ9YU46_9CRUS</name>
<dbReference type="EMBL" id="JAOYFB010000001">
    <property type="protein sequence ID" value="KAK4004177.1"/>
    <property type="molecule type" value="Genomic_DNA"/>
</dbReference>
<gene>
    <name evidence="2" type="ORF">OUZ56_005921</name>
</gene>
<dbReference type="Proteomes" id="UP001234178">
    <property type="component" value="Unassembled WGS sequence"/>
</dbReference>
<evidence type="ECO:0000313" key="2">
    <source>
        <dbReference type="EMBL" id="KAK4004177.1"/>
    </source>
</evidence>
<keyword evidence="3" id="KW-1185">Reference proteome</keyword>
<evidence type="ECO:0000313" key="3">
    <source>
        <dbReference type="Proteomes" id="UP001234178"/>
    </source>
</evidence>
<organism evidence="2 3">
    <name type="scientific">Daphnia magna</name>
    <dbReference type="NCBI Taxonomy" id="35525"/>
    <lineage>
        <taxon>Eukaryota</taxon>
        <taxon>Metazoa</taxon>
        <taxon>Ecdysozoa</taxon>
        <taxon>Arthropoda</taxon>
        <taxon>Crustacea</taxon>
        <taxon>Branchiopoda</taxon>
        <taxon>Diplostraca</taxon>
        <taxon>Cladocera</taxon>
        <taxon>Anomopoda</taxon>
        <taxon>Daphniidae</taxon>
        <taxon>Daphnia</taxon>
    </lineage>
</organism>
<comment type="caution">
    <text evidence="2">The sequence shown here is derived from an EMBL/GenBank/DDBJ whole genome shotgun (WGS) entry which is preliminary data.</text>
</comment>
<protein>
    <submittedName>
        <fullName evidence="2">Uncharacterized protein</fullName>
    </submittedName>
</protein>
<accession>A0ABQ9YU46</accession>
<feature type="region of interest" description="Disordered" evidence="1">
    <location>
        <begin position="92"/>
        <end position="118"/>
    </location>
</feature>
<proteinExistence type="predicted"/>